<evidence type="ECO:0000256" key="1">
    <source>
        <dbReference type="ARBA" id="ARBA00022679"/>
    </source>
</evidence>
<accession>S7T8T7</accession>
<organism evidence="5 6">
    <name type="scientific">Alkalidesulfovibrio alkalitolerans DSM 16529</name>
    <dbReference type="NCBI Taxonomy" id="1121439"/>
    <lineage>
        <taxon>Bacteria</taxon>
        <taxon>Pseudomonadati</taxon>
        <taxon>Thermodesulfobacteriota</taxon>
        <taxon>Desulfovibrionia</taxon>
        <taxon>Desulfovibrionales</taxon>
        <taxon>Desulfovibrionaceae</taxon>
        <taxon>Alkalidesulfovibrio</taxon>
    </lineage>
</organism>
<dbReference type="GO" id="GO:0003887">
    <property type="term" value="F:DNA-directed DNA polymerase activity"/>
    <property type="evidence" value="ECO:0007669"/>
    <property type="project" value="UniProtKB-KW"/>
</dbReference>
<dbReference type="RefSeq" id="WP_020887146.1">
    <property type="nucleotide sequence ID" value="NZ_ATHI01000026.1"/>
</dbReference>
<dbReference type="AlphaFoldDB" id="S7T8T7"/>
<keyword evidence="3" id="KW-0235">DNA replication</keyword>
<keyword evidence="6" id="KW-1185">Reference proteome</keyword>
<evidence type="ECO:0000313" key="5">
    <source>
        <dbReference type="EMBL" id="EPR33011.1"/>
    </source>
</evidence>
<dbReference type="Proteomes" id="UP000014975">
    <property type="component" value="Unassembled WGS sequence"/>
</dbReference>
<keyword evidence="1" id="KW-0808">Transferase</keyword>
<evidence type="ECO:0000256" key="2">
    <source>
        <dbReference type="ARBA" id="ARBA00022695"/>
    </source>
</evidence>
<dbReference type="GO" id="GO:0006261">
    <property type="term" value="P:DNA-templated DNA replication"/>
    <property type="evidence" value="ECO:0007669"/>
    <property type="project" value="TreeGrafter"/>
</dbReference>
<reference evidence="5 6" key="1">
    <citation type="journal article" date="2013" name="Genome Announc.">
        <title>Draft genome sequences for three mercury-methylating, sulfate-reducing bacteria.</title>
        <authorList>
            <person name="Brown S.D."/>
            <person name="Hurt R.A.Jr."/>
            <person name="Gilmour C.C."/>
            <person name="Elias D.A."/>
        </authorList>
    </citation>
    <scope>NUCLEOTIDE SEQUENCE [LARGE SCALE GENOMIC DNA]</scope>
    <source>
        <strain evidence="5 6">DSM 16529</strain>
    </source>
</reference>
<keyword evidence="2" id="KW-0548">Nucleotidyltransferase</keyword>
<sequence length="321" mass="35566">MTRPGFSFLACPDSELIRRRIRSMLDGQGLERRVYWGDEDLPPKFWQDMSSQGLFGGCKAVVVRHAQALPEKTLAQLSPLLAGMNESAWPIFCVEVPFEKGGPKIPAALKKQKYWIFAEKKGWVWTSPGLTEKTLPDYLRAWSKDTGIAVPQPVLRDLAAMLPPDAAAVDSELAKLELALAGRRELRAEDLDLVASESSIDFFSLLDALLRGRLETRVLREVLRERSSSDGLLFKLLANMARDARLMWMILSGENTGLPGWMTQKKEPLARAAGPARVAALFGLLMEAEHGVKSGERTEAQALENLVAELSRLFAPARRGA</sequence>
<dbReference type="OrthoDB" id="5443838at2"/>
<dbReference type="GO" id="GO:0003677">
    <property type="term" value="F:DNA binding"/>
    <property type="evidence" value="ECO:0007669"/>
    <property type="project" value="InterPro"/>
</dbReference>
<dbReference type="PANTHER" id="PTHR34388">
    <property type="entry name" value="DNA POLYMERASE III SUBUNIT DELTA"/>
    <property type="match status" value="1"/>
</dbReference>
<dbReference type="PANTHER" id="PTHR34388:SF1">
    <property type="entry name" value="DNA POLYMERASE III SUBUNIT DELTA"/>
    <property type="match status" value="1"/>
</dbReference>
<protein>
    <submittedName>
        <fullName evidence="5">DNA polymerase III delta</fullName>
    </submittedName>
</protein>
<comment type="caution">
    <text evidence="5">The sequence shown here is derived from an EMBL/GenBank/DDBJ whole genome shotgun (WGS) entry which is preliminary data.</text>
</comment>
<dbReference type="GO" id="GO:0009360">
    <property type="term" value="C:DNA polymerase III complex"/>
    <property type="evidence" value="ECO:0007669"/>
    <property type="project" value="TreeGrafter"/>
</dbReference>
<dbReference type="PATRIC" id="fig|1121439.3.peg.1804"/>
<dbReference type="EMBL" id="ATHI01000026">
    <property type="protein sequence ID" value="EPR33011.1"/>
    <property type="molecule type" value="Genomic_DNA"/>
</dbReference>
<evidence type="ECO:0000256" key="4">
    <source>
        <dbReference type="ARBA" id="ARBA00022932"/>
    </source>
</evidence>
<evidence type="ECO:0000256" key="3">
    <source>
        <dbReference type="ARBA" id="ARBA00022705"/>
    </source>
</evidence>
<dbReference type="STRING" id="1121439.dsat_0452"/>
<dbReference type="InterPro" id="IPR005790">
    <property type="entry name" value="DNA_polIII_delta"/>
</dbReference>
<keyword evidence="4" id="KW-0239">DNA-directed DNA polymerase</keyword>
<proteinExistence type="predicted"/>
<dbReference type="Gene3D" id="1.20.272.10">
    <property type="match status" value="1"/>
</dbReference>
<dbReference type="eggNOG" id="COG1466">
    <property type="taxonomic scope" value="Bacteria"/>
</dbReference>
<evidence type="ECO:0000313" key="6">
    <source>
        <dbReference type="Proteomes" id="UP000014975"/>
    </source>
</evidence>
<gene>
    <name evidence="5" type="ORF">dsat_0452</name>
</gene>
<name>S7T8T7_9BACT</name>